<sequence length="307" mass="34424">MLTSYPYPLTVALNSLFNNMCYATFWVCITKASAITALKRIPIKYTLTWLVPLGFGKALAAASTYFGLLKVTISYAQTVKCTMPIFTVIIARIFLKERQPKSVYFSLVPIIAGVLLCTMTEFNFDLQGLTASLVSTSLYSFMNVLAKKILDDTNITPLQLLSLNSKMALCLFFPIWFYNEGSILLDQTAMESPEFVSPDSHFLLLMFASGFISFCQNFCAFTLINHLTALSYSVANTSKRIIVIGSSIFFFHNNVTVLNLLGITFAILGVVMYNRLKHIRRTHKNYTLLKPELEKPSSIYVSGGFNK</sequence>
<proteinExistence type="predicted"/>
<dbReference type="WBParaSite" id="RSKR_0000190850.1">
    <property type="protein sequence ID" value="RSKR_0000190850.1"/>
    <property type="gene ID" value="RSKR_0000190850"/>
</dbReference>
<reference evidence="2" key="1">
    <citation type="submission" date="2016-11" db="UniProtKB">
        <authorList>
            <consortium name="WormBaseParasite"/>
        </authorList>
    </citation>
    <scope>IDENTIFICATION</scope>
    <source>
        <strain evidence="2">KR3021</strain>
    </source>
</reference>
<evidence type="ECO:0000313" key="1">
    <source>
        <dbReference type="Proteomes" id="UP000095286"/>
    </source>
</evidence>
<accession>A0AC35TL26</accession>
<organism evidence="1 2">
    <name type="scientific">Rhabditophanes sp. KR3021</name>
    <dbReference type="NCBI Taxonomy" id="114890"/>
    <lineage>
        <taxon>Eukaryota</taxon>
        <taxon>Metazoa</taxon>
        <taxon>Ecdysozoa</taxon>
        <taxon>Nematoda</taxon>
        <taxon>Chromadorea</taxon>
        <taxon>Rhabditida</taxon>
        <taxon>Tylenchina</taxon>
        <taxon>Panagrolaimomorpha</taxon>
        <taxon>Strongyloidoidea</taxon>
        <taxon>Alloionematidae</taxon>
        <taxon>Rhabditophanes</taxon>
    </lineage>
</organism>
<name>A0AC35TL26_9BILA</name>
<protein>
    <submittedName>
        <fullName evidence="2">TPT domain-containing protein</fullName>
    </submittedName>
</protein>
<evidence type="ECO:0000313" key="2">
    <source>
        <dbReference type="WBParaSite" id="RSKR_0000190850.1"/>
    </source>
</evidence>
<dbReference type="Proteomes" id="UP000095286">
    <property type="component" value="Unplaced"/>
</dbReference>